<evidence type="ECO:0000259" key="8">
    <source>
        <dbReference type="PROSITE" id="PS51379"/>
    </source>
</evidence>
<protein>
    <submittedName>
        <fullName evidence="9">4Fe-4S binding protein</fullName>
    </submittedName>
</protein>
<reference evidence="9 10" key="1">
    <citation type="submission" date="2018-08" db="EMBL/GenBank/DDBJ databases">
        <title>Genomic Encyclopedia of Type Strains, Phase IV (KMG-IV): sequencing the most valuable type-strain genomes for metagenomic binning, comparative biology and taxonomic classification.</title>
        <authorList>
            <person name="Goeker M."/>
        </authorList>
    </citation>
    <scope>NUCLEOTIDE SEQUENCE [LARGE SCALE GENOMIC DNA]</scope>
    <source>
        <strain evidence="9 10">DSM 23923</strain>
    </source>
</reference>
<dbReference type="PROSITE" id="PS00198">
    <property type="entry name" value="4FE4S_FER_1"/>
    <property type="match status" value="1"/>
</dbReference>
<comment type="subcellular location">
    <subcellularLocation>
        <location evidence="1">Cell membrane</location>
    </subcellularLocation>
</comment>
<dbReference type="PROSITE" id="PS51379">
    <property type="entry name" value="4FE4S_FER_2"/>
    <property type="match status" value="1"/>
</dbReference>
<dbReference type="Gene3D" id="3.30.70.20">
    <property type="match status" value="1"/>
</dbReference>
<keyword evidence="2" id="KW-1003">Cell membrane</keyword>
<keyword evidence="3" id="KW-0479">Metal-binding</keyword>
<evidence type="ECO:0000256" key="4">
    <source>
        <dbReference type="ARBA" id="ARBA00023004"/>
    </source>
</evidence>
<feature type="transmembrane region" description="Helical" evidence="7">
    <location>
        <begin position="174"/>
        <end position="196"/>
    </location>
</feature>
<feature type="transmembrane region" description="Helical" evidence="7">
    <location>
        <begin position="84"/>
        <end position="101"/>
    </location>
</feature>
<dbReference type="InterPro" id="IPR017900">
    <property type="entry name" value="4Fe4S_Fe_S_CS"/>
</dbReference>
<keyword evidence="10" id="KW-1185">Reference proteome</keyword>
<dbReference type="AlphaFoldDB" id="A0A347ZSG4"/>
<evidence type="ECO:0000256" key="1">
    <source>
        <dbReference type="ARBA" id="ARBA00004236"/>
    </source>
</evidence>
<dbReference type="GO" id="GO:0005886">
    <property type="term" value="C:plasma membrane"/>
    <property type="evidence" value="ECO:0007669"/>
    <property type="project" value="UniProtKB-SubCell"/>
</dbReference>
<evidence type="ECO:0000256" key="3">
    <source>
        <dbReference type="ARBA" id="ARBA00022723"/>
    </source>
</evidence>
<dbReference type="SUPFAM" id="SSF54862">
    <property type="entry name" value="4Fe-4S ferredoxins"/>
    <property type="match status" value="1"/>
</dbReference>
<evidence type="ECO:0000256" key="7">
    <source>
        <dbReference type="SAM" id="Phobius"/>
    </source>
</evidence>
<name>A0A347ZSG4_9CHLR</name>
<evidence type="ECO:0000256" key="5">
    <source>
        <dbReference type="ARBA" id="ARBA00023014"/>
    </source>
</evidence>
<sequence>MKLFGRQITLFRPRSIKIRKVVQIFFFVLIGFISINHTLAESGKGIAFLSDASLHALCPFGGVVTIYQYATVGTFVQKIHESSFALMVIGFVLALLFGPVFCGWVCPLGSVQEFFSGIGRKLFKRRFNRILPAKLDRVLRYTRYVVLAWVVYMTAASGTLIFSDYDPYFALFNLWSSELAIGGVIVLAVTLALSLVMERPWCKYACPYGAVLGISNLFRVFKIKRQESTCIACGACSKRCPMNIPVDTQKVVRDHQCISCLECTSEAVCPVADTVNYSTGGVK</sequence>
<feature type="transmembrane region" description="Helical" evidence="7">
    <location>
        <begin position="21"/>
        <end position="40"/>
    </location>
</feature>
<accession>A0A347ZSG4</accession>
<dbReference type="Proteomes" id="UP000256388">
    <property type="component" value="Unassembled WGS sequence"/>
</dbReference>
<dbReference type="InterPro" id="IPR052378">
    <property type="entry name" value="NosR_regulator"/>
</dbReference>
<keyword evidence="5" id="KW-0411">Iron-sulfur</keyword>
<proteinExistence type="predicted"/>
<dbReference type="GO" id="GO:0051536">
    <property type="term" value="F:iron-sulfur cluster binding"/>
    <property type="evidence" value="ECO:0007669"/>
    <property type="project" value="UniProtKB-KW"/>
</dbReference>
<dbReference type="EMBL" id="QUMS01000001">
    <property type="protein sequence ID" value="REG11189.1"/>
    <property type="molecule type" value="Genomic_DNA"/>
</dbReference>
<evidence type="ECO:0000313" key="10">
    <source>
        <dbReference type="Proteomes" id="UP000256388"/>
    </source>
</evidence>
<evidence type="ECO:0000256" key="6">
    <source>
        <dbReference type="ARBA" id="ARBA00023136"/>
    </source>
</evidence>
<dbReference type="InterPro" id="IPR017896">
    <property type="entry name" value="4Fe4S_Fe-S-bd"/>
</dbReference>
<gene>
    <name evidence="9" type="ORF">DFR64_1066</name>
</gene>
<dbReference type="PANTHER" id="PTHR30224">
    <property type="entry name" value="ELECTRON TRANSPORT PROTEIN"/>
    <property type="match status" value="1"/>
</dbReference>
<comment type="caution">
    <text evidence="9">The sequence shown here is derived from an EMBL/GenBank/DDBJ whole genome shotgun (WGS) entry which is preliminary data.</text>
</comment>
<dbReference type="RefSeq" id="WP_116224325.1">
    <property type="nucleotide sequence ID" value="NZ_AP018437.1"/>
</dbReference>
<feature type="transmembrane region" description="Helical" evidence="7">
    <location>
        <begin position="144"/>
        <end position="162"/>
    </location>
</feature>
<dbReference type="Pfam" id="PF12801">
    <property type="entry name" value="Fer4_5"/>
    <property type="match status" value="2"/>
</dbReference>
<dbReference type="OrthoDB" id="9806398at2"/>
<keyword evidence="7" id="KW-0812">Transmembrane</keyword>
<organism evidence="9 10">
    <name type="scientific">Pelolinea submarina</name>
    <dbReference type="NCBI Taxonomy" id="913107"/>
    <lineage>
        <taxon>Bacteria</taxon>
        <taxon>Bacillati</taxon>
        <taxon>Chloroflexota</taxon>
        <taxon>Anaerolineae</taxon>
        <taxon>Anaerolineales</taxon>
        <taxon>Anaerolineaceae</taxon>
        <taxon>Pelolinea</taxon>
    </lineage>
</organism>
<keyword evidence="4" id="KW-0408">Iron</keyword>
<evidence type="ECO:0000256" key="2">
    <source>
        <dbReference type="ARBA" id="ARBA00022475"/>
    </source>
</evidence>
<feature type="domain" description="4Fe-4S ferredoxin-type" evidence="8">
    <location>
        <begin position="221"/>
        <end position="250"/>
    </location>
</feature>
<keyword evidence="7" id="KW-1133">Transmembrane helix</keyword>
<keyword evidence="6 7" id="KW-0472">Membrane</keyword>
<evidence type="ECO:0000313" key="9">
    <source>
        <dbReference type="EMBL" id="REG11189.1"/>
    </source>
</evidence>
<dbReference type="PANTHER" id="PTHR30224:SF4">
    <property type="entry name" value="ELECTRON TRANSPORT PROTEIN YCCM-RELATED"/>
    <property type="match status" value="1"/>
</dbReference>
<dbReference type="GO" id="GO:0046872">
    <property type="term" value="F:metal ion binding"/>
    <property type="evidence" value="ECO:0007669"/>
    <property type="project" value="UniProtKB-KW"/>
</dbReference>